<evidence type="ECO:0000313" key="2">
    <source>
        <dbReference type="Proteomes" id="UP001519460"/>
    </source>
</evidence>
<reference evidence="1 2" key="1">
    <citation type="journal article" date="2023" name="Sci. Data">
        <title>Genome assembly of the Korean intertidal mud-creeper Batillaria attramentaria.</title>
        <authorList>
            <person name="Patra A.K."/>
            <person name="Ho P.T."/>
            <person name="Jun S."/>
            <person name="Lee S.J."/>
            <person name="Kim Y."/>
            <person name="Won Y.J."/>
        </authorList>
    </citation>
    <scope>NUCLEOTIDE SEQUENCE [LARGE SCALE GENOMIC DNA]</scope>
    <source>
        <strain evidence="1">Wonlab-2016</strain>
    </source>
</reference>
<keyword evidence="2" id="KW-1185">Reference proteome</keyword>
<dbReference type="Proteomes" id="UP001519460">
    <property type="component" value="Unassembled WGS sequence"/>
</dbReference>
<gene>
    <name evidence="1" type="ORF">BaRGS_00004491</name>
</gene>
<evidence type="ECO:0000313" key="1">
    <source>
        <dbReference type="EMBL" id="KAK7504187.1"/>
    </source>
</evidence>
<sequence>MPPTIFPAAHLPSHILRLHNTLPPRTLPSDISCLENCHQGLIVAKRTIATRHFLPGQWPPRTWPMVISHLGNKLPTRTLPQDISYEDSCHRGHCHGLFLTWTTATGVEEDKESLTSRAYTQSCRVYRKR</sequence>
<organism evidence="1 2">
    <name type="scientific">Batillaria attramentaria</name>
    <dbReference type="NCBI Taxonomy" id="370345"/>
    <lineage>
        <taxon>Eukaryota</taxon>
        <taxon>Metazoa</taxon>
        <taxon>Spiralia</taxon>
        <taxon>Lophotrochozoa</taxon>
        <taxon>Mollusca</taxon>
        <taxon>Gastropoda</taxon>
        <taxon>Caenogastropoda</taxon>
        <taxon>Sorbeoconcha</taxon>
        <taxon>Cerithioidea</taxon>
        <taxon>Batillariidae</taxon>
        <taxon>Batillaria</taxon>
    </lineage>
</organism>
<dbReference type="EMBL" id="JACVVK020000016">
    <property type="protein sequence ID" value="KAK7504187.1"/>
    <property type="molecule type" value="Genomic_DNA"/>
</dbReference>
<dbReference type="AlphaFoldDB" id="A0ABD0LXR2"/>
<accession>A0ABD0LXR2</accession>
<proteinExistence type="predicted"/>
<comment type="caution">
    <text evidence="1">The sequence shown here is derived from an EMBL/GenBank/DDBJ whole genome shotgun (WGS) entry which is preliminary data.</text>
</comment>
<name>A0ABD0LXR2_9CAEN</name>
<protein>
    <submittedName>
        <fullName evidence="1">Uncharacterized protein</fullName>
    </submittedName>
</protein>